<keyword evidence="5" id="KW-1185">Reference proteome</keyword>
<sequence>MAGSSPGTPVTPSSLGGEVSGAREACPSPCNRGCAPLECTFELPKSIAITVRQHKVKKMKDGRNDEVEDKEKNTLLIPDEVIINNDYLGVRSIDRDRSSREGFSLSMSNFVRTISTSSRVKEVRIDLQRASQETSRALVECMKTIPSLKSLFLKDIPSSRLSVSDAEAIFSAFGPSSTLQTGGVHFGEPAKAAIIKVLVDALLQNEVLREFKLDNLSGARSTSARTEGAGHEESVMREFSRYLKTPTNVLTRLEMYGVDDDEVKQLADTLGFNKKLQVLRIWREDHSSHREGICRIGEALRTNTVLENLKFSGTTRLKLEEMKALVRALVPDAATGLQPNTHLHTLRFYNDALSLGKEVMEQLATLLRSNTTLLHLDLSRLSILGRGSENVVEYAEMLFNALRFNTSLEFLDLEDCTGVGGKDVLGMIMDMLLHNHSLKKIKLKGTRLEKDGDAEVVYVELRGRDKTIDRKLEKTIQNMEHVPPNSARLFLCGNPKAGKTTLCRWWKDVQLLSTSGTKSGVIDDHQGKTKNRMHSIIPTRLRNKLSNSPIRMKSVPLSTAKEERTRGIEVHKMLWDDMSISLWDMAGQEEYHTFHDMMLPNRSSSADSCFYFIVCNPSDAIQCLIEKEPMSQLKRDIHYWLVFIASNTRRSKSYLPHVTILMTHHDVWGVDKDKEKLFRQKMKHIINKLRGKFRLFLEFDKDLEFIEMENTRVSYNDAIELKQHVLQYLKRMSMDLPKILKACVEFQSNMMKWSEDSSRKPFAKWDVFSKSLSQEATSLGSLKGVGNELLEKIKKHVAVSLHNGGHIMYFEEIDMVILDPHWFCQNIIGHILFNCSQLNDKGAIATNGIVSRQDFKELVMDGETMYAAHFEEILMMMTKLQICYEDGDEKIMIPSLLDGNPIPTNWEEIFGSSAETFTYVGLQLRTADESITKLTRGFFPRLQVSLRNKFGTKTYKLYSNTKTFKLFCKGISFVVDGVELFILQDMEDSINIISRCCGGGDSENRRVQKMIFDCVNDFRQTPTLGCPGVIFEEHIIFPQSVANALGVKKLQCISKKQLQEEVVDKILWKGDFTYTPDWVDEKGVSRYVHAKELLGEKEWLDILLRRSQKVMDMEKVLESELSARNSNAPAASTHSNSDLVRKDSMKRFIADEFDSLKRLMQHNHTEVMTRLDELENNIMGFQVKLTSRVCSNIDSLMECLLQLDNSNIPKLPYIMKSAGTSGKRILLKMVPGLKSYQLHFMCEHRDGFHIVENQPGCEIEIGNDQTRRFGIVMYWGLTISVMLLKVGAHVTAGMGSMVPDLTREFATLLDTPGLLDLAQPRGDILACLPEELKKEPHISLQDNEEAKAWLVQTLDKKCPPGGMQRMFKLTQMVHTTKSDQKGGIAWVCDKHRDRGEQDGSLRRR</sequence>
<comment type="caution">
    <text evidence="4">The sequence shown here is derived from an EMBL/GenBank/DDBJ whole genome shotgun (WGS) entry which is preliminary data.</text>
</comment>
<dbReference type="Proteomes" id="UP000822688">
    <property type="component" value="Chromosome 9"/>
</dbReference>
<keyword evidence="1" id="KW-0677">Repeat</keyword>
<dbReference type="PANTHER" id="PTHR47679:SF1">
    <property type="entry name" value="PROTEIN TORNADO 1"/>
    <property type="match status" value="1"/>
</dbReference>
<feature type="region of interest" description="Disordered" evidence="2">
    <location>
        <begin position="1"/>
        <end position="22"/>
    </location>
</feature>
<dbReference type="Gene3D" id="3.80.10.10">
    <property type="entry name" value="Ribonuclease Inhibitor"/>
    <property type="match status" value="1"/>
</dbReference>
<name>A0A8T0GUX6_CERPU</name>
<dbReference type="InterPro" id="IPR027417">
    <property type="entry name" value="P-loop_NTPase"/>
</dbReference>
<evidence type="ECO:0000259" key="3">
    <source>
        <dbReference type="Pfam" id="PF16095"/>
    </source>
</evidence>
<dbReference type="EMBL" id="CM026430">
    <property type="protein sequence ID" value="KAG0562159.1"/>
    <property type="molecule type" value="Genomic_DNA"/>
</dbReference>
<dbReference type="InterPro" id="IPR032675">
    <property type="entry name" value="LRR_dom_sf"/>
</dbReference>
<dbReference type="SUPFAM" id="SSF52540">
    <property type="entry name" value="P-loop containing nucleoside triphosphate hydrolases"/>
    <property type="match status" value="1"/>
</dbReference>
<proteinExistence type="predicted"/>
<dbReference type="SUPFAM" id="SSF52047">
    <property type="entry name" value="RNI-like"/>
    <property type="match status" value="1"/>
</dbReference>
<accession>A0A8T0GUX6</accession>
<evidence type="ECO:0000313" key="4">
    <source>
        <dbReference type="EMBL" id="KAG0562159.1"/>
    </source>
</evidence>
<organism evidence="4 5">
    <name type="scientific">Ceratodon purpureus</name>
    <name type="common">Fire moss</name>
    <name type="synonym">Dicranum purpureum</name>
    <dbReference type="NCBI Taxonomy" id="3225"/>
    <lineage>
        <taxon>Eukaryota</taxon>
        <taxon>Viridiplantae</taxon>
        <taxon>Streptophyta</taxon>
        <taxon>Embryophyta</taxon>
        <taxon>Bryophyta</taxon>
        <taxon>Bryophytina</taxon>
        <taxon>Bryopsida</taxon>
        <taxon>Dicranidae</taxon>
        <taxon>Pseudoditrichales</taxon>
        <taxon>Ditrichaceae</taxon>
        <taxon>Ceratodon</taxon>
    </lineage>
</organism>
<evidence type="ECO:0000313" key="5">
    <source>
        <dbReference type="Proteomes" id="UP000822688"/>
    </source>
</evidence>
<feature type="compositionally biased region" description="Low complexity" evidence="2">
    <location>
        <begin position="1"/>
        <end position="17"/>
    </location>
</feature>
<dbReference type="PANTHER" id="PTHR47679">
    <property type="entry name" value="PROTEIN TORNADO 1"/>
    <property type="match status" value="1"/>
</dbReference>
<reference evidence="4" key="1">
    <citation type="submission" date="2020-06" db="EMBL/GenBank/DDBJ databases">
        <title>WGS assembly of Ceratodon purpureus strain R40.</title>
        <authorList>
            <person name="Carey S.B."/>
            <person name="Jenkins J."/>
            <person name="Shu S."/>
            <person name="Lovell J.T."/>
            <person name="Sreedasyam A."/>
            <person name="Maumus F."/>
            <person name="Tiley G.P."/>
            <person name="Fernandez-Pozo N."/>
            <person name="Barry K."/>
            <person name="Chen C."/>
            <person name="Wang M."/>
            <person name="Lipzen A."/>
            <person name="Daum C."/>
            <person name="Saski C.A."/>
            <person name="Payton A.C."/>
            <person name="Mcbreen J.C."/>
            <person name="Conrad R.E."/>
            <person name="Kollar L.M."/>
            <person name="Olsson S."/>
            <person name="Huttunen S."/>
            <person name="Landis J.B."/>
            <person name="Wickett N.J."/>
            <person name="Johnson M.G."/>
            <person name="Rensing S.A."/>
            <person name="Grimwood J."/>
            <person name="Schmutz J."/>
            <person name="Mcdaniel S.F."/>
        </authorList>
    </citation>
    <scope>NUCLEOTIDE SEQUENCE</scope>
    <source>
        <strain evidence="4">R40</strain>
    </source>
</reference>
<gene>
    <name evidence="4" type="ORF">KC19_9G122400</name>
</gene>
<protein>
    <recommendedName>
        <fullName evidence="3">COR domain-containing protein</fullName>
    </recommendedName>
</protein>
<evidence type="ECO:0000256" key="1">
    <source>
        <dbReference type="ARBA" id="ARBA00022737"/>
    </source>
</evidence>
<dbReference type="Gene3D" id="3.40.50.300">
    <property type="entry name" value="P-loop containing nucleotide triphosphate hydrolases"/>
    <property type="match status" value="1"/>
</dbReference>
<dbReference type="Pfam" id="PF16095">
    <property type="entry name" value="COR-A"/>
    <property type="match status" value="1"/>
</dbReference>
<feature type="domain" description="COR" evidence="3">
    <location>
        <begin position="794"/>
        <end position="897"/>
    </location>
</feature>
<dbReference type="InterPro" id="IPR032171">
    <property type="entry name" value="COR-A"/>
</dbReference>
<evidence type="ECO:0000256" key="2">
    <source>
        <dbReference type="SAM" id="MobiDB-lite"/>
    </source>
</evidence>